<dbReference type="InterPro" id="IPR002347">
    <property type="entry name" value="SDR_fam"/>
</dbReference>
<sequence length="293" mass="31387">MSATFAMPKKKLTWLITGCSSGMGLSLARIAQASGHTVIATSRNPSRTPDLVTEVEGKGGKWTRLNVDSPNSTQVIENLEKSGLEIDVLVNNAGFCVFTPIESATEDELRVQMESMYFGPLRLIRAVLPHMRQRRFGIIVNMSSGAAIDGNPSMGGYAGAKAGLDGLTKILAKEVAQFNIRTLTVVLGTFNTNFGHAARFGENPRPDDYKGSFAEKMILAISSGGGRPNGDKDKAMKAVYEVVVGEGAGAGHEAERFLPMGSDMTARVKMLQDSLAHSLEVFGDMANSVDLEK</sequence>
<organism evidence="3 4">
    <name type="scientific">Rhinocladiella mackenziei CBS 650.93</name>
    <dbReference type="NCBI Taxonomy" id="1442369"/>
    <lineage>
        <taxon>Eukaryota</taxon>
        <taxon>Fungi</taxon>
        <taxon>Dikarya</taxon>
        <taxon>Ascomycota</taxon>
        <taxon>Pezizomycotina</taxon>
        <taxon>Eurotiomycetes</taxon>
        <taxon>Chaetothyriomycetidae</taxon>
        <taxon>Chaetothyriales</taxon>
        <taxon>Herpotrichiellaceae</taxon>
        <taxon>Rhinocladiella</taxon>
    </lineage>
</organism>
<dbReference type="EMBL" id="KN847477">
    <property type="protein sequence ID" value="KIX06234.1"/>
    <property type="molecule type" value="Genomic_DNA"/>
</dbReference>
<protein>
    <recommendedName>
        <fullName evidence="5">Short-chain oxidoreductase</fullName>
    </recommendedName>
</protein>
<dbReference type="STRING" id="1442369.A0A0D2IKI8"/>
<keyword evidence="1" id="KW-0521">NADP</keyword>
<dbReference type="InterPro" id="IPR036291">
    <property type="entry name" value="NAD(P)-bd_dom_sf"/>
</dbReference>
<accession>A0A0D2IKI8</accession>
<dbReference type="OrthoDB" id="1274115at2759"/>
<dbReference type="Gene3D" id="3.40.50.720">
    <property type="entry name" value="NAD(P)-binding Rossmann-like Domain"/>
    <property type="match status" value="1"/>
</dbReference>
<dbReference type="Proteomes" id="UP000053617">
    <property type="component" value="Unassembled WGS sequence"/>
</dbReference>
<dbReference type="VEuPathDB" id="FungiDB:Z518_04209"/>
<evidence type="ECO:0000313" key="3">
    <source>
        <dbReference type="EMBL" id="KIX06234.1"/>
    </source>
</evidence>
<dbReference type="SUPFAM" id="SSF51735">
    <property type="entry name" value="NAD(P)-binding Rossmann-fold domains"/>
    <property type="match status" value="1"/>
</dbReference>
<reference evidence="3 4" key="1">
    <citation type="submission" date="2015-01" db="EMBL/GenBank/DDBJ databases">
        <title>The Genome Sequence of Rhinocladiella mackenzie CBS 650.93.</title>
        <authorList>
            <consortium name="The Broad Institute Genomics Platform"/>
            <person name="Cuomo C."/>
            <person name="de Hoog S."/>
            <person name="Gorbushina A."/>
            <person name="Stielow B."/>
            <person name="Teixiera M."/>
            <person name="Abouelleil A."/>
            <person name="Chapman S.B."/>
            <person name="Priest M."/>
            <person name="Young S.K."/>
            <person name="Wortman J."/>
            <person name="Nusbaum C."/>
            <person name="Birren B."/>
        </authorList>
    </citation>
    <scope>NUCLEOTIDE SEQUENCE [LARGE SCALE GENOMIC DNA]</scope>
    <source>
        <strain evidence="3 4">CBS 650.93</strain>
    </source>
</reference>
<comment type="similarity">
    <text evidence="2">Belongs to the short-chain dehydrogenases/reductases (SDR) family.</text>
</comment>
<evidence type="ECO:0000256" key="2">
    <source>
        <dbReference type="RuleBase" id="RU000363"/>
    </source>
</evidence>
<dbReference type="AlphaFoldDB" id="A0A0D2IKI8"/>
<keyword evidence="4" id="KW-1185">Reference proteome</keyword>
<dbReference type="PROSITE" id="PS00061">
    <property type="entry name" value="ADH_SHORT"/>
    <property type="match status" value="1"/>
</dbReference>
<dbReference type="HOGENOM" id="CLU_010194_2_9_1"/>
<dbReference type="InterPro" id="IPR051911">
    <property type="entry name" value="SDR_oxidoreductase"/>
</dbReference>
<evidence type="ECO:0000313" key="4">
    <source>
        <dbReference type="Proteomes" id="UP000053617"/>
    </source>
</evidence>
<evidence type="ECO:0008006" key="5">
    <source>
        <dbReference type="Google" id="ProtNLM"/>
    </source>
</evidence>
<dbReference type="PRINTS" id="PR00080">
    <property type="entry name" value="SDRFAMILY"/>
</dbReference>
<evidence type="ECO:0000256" key="1">
    <source>
        <dbReference type="ARBA" id="ARBA00022857"/>
    </source>
</evidence>
<dbReference type="PRINTS" id="PR00081">
    <property type="entry name" value="GDHRDH"/>
</dbReference>
<dbReference type="PANTHER" id="PTHR43976:SF6">
    <property type="entry name" value="OXIDOREDUCTASE, PUTATIVE (AFU_ORTHOLOGUE AFUA_1G13950)-RELATED"/>
    <property type="match status" value="1"/>
</dbReference>
<name>A0A0D2IKI8_9EURO</name>
<dbReference type="GeneID" id="25292280"/>
<dbReference type="PANTHER" id="PTHR43976">
    <property type="entry name" value="SHORT CHAIN DEHYDROGENASE"/>
    <property type="match status" value="1"/>
</dbReference>
<dbReference type="RefSeq" id="XP_013273370.1">
    <property type="nucleotide sequence ID" value="XM_013417916.1"/>
</dbReference>
<dbReference type="InterPro" id="IPR020904">
    <property type="entry name" value="Sc_DH/Rdtase_CS"/>
</dbReference>
<dbReference type="Pfam" id="PF00106">
    <property type="entry name" value="adh_short"/>
    <property type="match status" value="1"/>
</dbReference>
<dbReference type="CDD" id="cd05374">
    <property type="entry name" value="17beta-HSD-like_SDR_c"/>
    <property type="match status" value="1"/>
</dbReference>
<proteinExistence type="inferred from homology"/>
<gene>
    <name evidence="3" type="ORF">Z518_04209</name>
</gene>